<name>A0AA86M4S6_9ENTR</name>
<dbReference type="InterPro" id="IPR029055">
    <property type="entry name" value="Ntn_hydrolases_N"/>
</dbReference>
<dbReference type="PANTHER" id="PTHR35527:SF2">
    <property type="entry name" value="HYDROLASE"/>
    <property type="match status" value="1"/>
</dbReference>
<reference evidence="5" key="1">
    <citation type="submission" date="2021-04" db="EMBL/GenBank/DDBJ databases">
        <title>Difference and commonality of drug resistance evolution in various bacteria. and drug sensitivity profiles.</title>
        <authorList>
            <person name="Maeda T."/>
            <person name="Shibai A."/>
            <person name="Kawada K."/>
            <person name="Kotani H."/>
            <person name="Tarusawa Y."/>
            <person name="Tanabe K."/>
            <person name="Furusawa C."/>
        </authorList>
    </citation>
    <scope>NUCLEOTIDE SEQUENCE</scope>
    <source>
        <strain evidence="5">JCM 8580</strain>
    </source>
</reference>
<dbReference type="EMBL" id="AP024590">
    <property type="protein sequence ID" value="BCU55681.1"/>
    <property type="molecule type" value="Genomic_DNA"/>
</dbReference>
<keyword evidence="3" id="KW-0732">Signal</keyword>
<evidence type="ECO:0000256" key="2">
    <source>
        <dbReference type="ARBA" id="ARBA00022801"/>
    </source>
</evidence>
<dbReference type="PANTHER" id="PTHR35527">
    <property type="entry name" value="CHOLOYLGLYCINE HYDROLASE"/>
    <property type="match status" value="1"/>
</dbReference>
<dbReference type="Pfam" id="PF02275">
    <property type="entry name" value="CBAH"/>
    <property type="match status" value="1"/>
</dbReference>
<evidence type="ECO:0000259" key="4">
    <source>
        <dbReference type="Pfam" id="PF02275"/>
    </source>
</evidence>
<feature type="domain" description="Choloylglycine hydrolase/NAAA C-terminal" evidence="4">
    <location>
        <begin position="25"/>
        <end position="302"/>
    </location>
</feature>
<dbReference type="Gene3D" id="3.60.60.10">
    <property type="entry name" value="Penicillin V Acylase, Chain A"/>
    <property type="match status" value="1"/>
</dbReference>
<dbReference type="InterPro" id="IPR029132">
    <property type="entry name" value="CBAH/NAAA_C"/>
</dbReference>
<gene>
    <name evidence="5" type="ORF">ENKO_22750</name>
</gene>
<evidence type="ECO:0000256" key="1">
    <source>
        <dbReference type="ARBA" id="ARBA00006625"/>
    </source>
</evidence>
<accession>A0AA86M4S6</accession>
<sequence>MEKKLLALLCSALLSASTLSVAEACTRITFATTDNVVVTGRNMDWDKDDALKLHIMPRNAQRSSEGKHPFSWTAKYGSVIAYSFNGRVANSGMNEKGLQADLLYPGEANYGEPSASARTLEAKKLIQYVLDNFATVSETESALKDETLHMVSTQPNAGLHFMVTDKSGANIIIEIFNGKLKLYPKTGNAVMTNDPNYEAMSKIYDYYREKDLSRNMPGSPHSVDRFMRAAGWLEQLSSEKVKDFINLVPDEDFAMQTRMSVLSVMRNVSTPFAISTARNPENSTTVWRGVSDLKNHIMMFDLAASPSTVWENQL</sequence>
<feature type="chain" id="PRO_5041637233" evidence="3">
    <location>
        <begin position="23"/>
        <end position="314"/>
    </location>
</feature>
<feature type="signal peptide" evidence="3">
    <location>
        <begin position="1"/>
        <end position="22"/>
    </location>
</feature>
<evidence type="ECO:0000313" key="5">
    <source>
        <dbReference type="EMBL" id="BCU55681.1"/>
    </source>
</evidence>
<keyword evidence="2 5" id="KW-0378">Hydrolase</keyword>
<dbReference type="InterPro" id="IPR052193">
    <property type="entry name" value="Peptidase_C59"/>
</dbReference>
<proteinExistence type="inferred from homology"/>
<evidence type="ECO:0000256" key="3">
    <source>
        <dbReference type="SAM" id="SignalP"/>
    </source>
</evidence>
<comment type="similarity">
    <text evidence="1">Belongs to the peptidase C59 family.</text>
</comment>
<dbReference type="RefSeq" id="WP_088218464.1">
    <property type="nucleotide sequence ID" value="NZ_AP024590.1"/>
</dbReference>
<protein>
    <submittedName>
        <fullName evidence="5">Choloylglycine hydrolase</fullName>
    </submittedName>
</protein>
<dbReference type="Proteomes" id="UP000682928">
    <property type="component" value="Chromosome"/>
</dbReference>
<dbReference type="SUPFAM" id="SSF56235">
    <property type="entry name" value="N-terminal nucleophile aminohydrolases (Ntn hydrolases)"/>
    <property type="match status" value="1"/>
</dbReference>
<evidence type="ECO:0000313" key="6">
    <source>
        <dbReference type="Proteomes" id="UP000682928"/>
    </source>
</evidence>
<dbReference type="AlphaFoldDB" id="A0AA86M4S6"/>
<organism evidence="5 6">
    <name type="scientific">Enterobacter kobei</name>
    <dbReference type="NCBI Taxonomy" id="208224"/>
    <lineage>
        <taxon>Bacteria</taxon>
        <taxon>Pseudomonadati</taxon>
        <taxon>Pseudomonadota</taxon>
        <taxon>Gammaproteobacteria</taxon>
        <taxon>Enterobacterales</taxon>
        <taxon>Enterobacteriaceae</taxon>
        <taxon>Enterobacter</taxon>
        <taxon>Enterobacter cloacae complex</taxon>
    </lineage>
</organism>
<dbReference type="GO" id="GO:0016787">
    <property type="term" value="F:hydrolase activity"/>
    <property type="evidence" value="ECO:0007669"/>
    <property type="project" value="UniProtKB-KW"/>
</dbReference>